<dbReference type="Pfam" id="PF10819">
    <property type="entry name" value="DUF2564"/>
    <property type="match status" value="1"/>
</dbReference>
<evidence type="ECO:0000313" key="1">
    <source>
        <dbReference type="EMBL" id="OAO81306.1"/>
    </source>
</evidence>
<protein>
    <submittedName>
        <fullName evidence="1">Uncharacterized protein</fullName>
    </submittedName>
</protein>
<gene>
    <name evidence="1" type="ORF">TAF16_0784</name>
</gene>
<dbReference type="PATRIC" id="fig|33934.7.peg.2875"/>
<dbReference type="EMBL" id="LUCQ01000054">
    <property type="protein sequence ID" value="OAO81306.1"/>
    <property type="molecule type" value="Genomic_DNA"/>
</dbReference>
<reference evidence="1 2" key="1">
    <citation type="submission" date="2016-03" db="EMBL/GenBank/DDBJ databases">
        <title>Spore heat resistance.</title>
        <authorList>
            <person name="Boekhorst J."/>
            <person name="Berendsen E.M."/>
            <person name="Wells-Bennik M.H."/>
            <person name="Kuipers O.P."/>
        </authorList>
    </citation>
    <scope>NUCLEOTIDE SEQUENCE [LARGE SCALE GENOMIC DNA]</scope>
    <source>
        <strain evidence="1 2">AF16</strain>
    </source>
</reference>
<evidence type="ECO:0000313" key="2">
    <source>
        <dbReference type="Proteomes" id="UP000078336"/>
    </source>
</evidence>
<sequence>MMTQNPKKPHLQADSVFTKIEDAHLAVESAKKMVAAATMSLDSHTFDHAKQAIENAKEAIARAKTNIEDPLLLQCEKELADAYHQLSETIHHT</sequence>
<accession>A0A178TIB0</accession>
<organism evidence="1 2">
    <name type="scientific">Anoxybacillus flavithermus</name>
    <dbReference type="NCBI Taxonomy" id="33934"/>
    <lineage>
        <taxon>Bacteria</taxon>
        <taxon>Bacillati</taxon>
        <taxon>Bacillota</taxon>
        <taxon>Bacilli</taxon>
        <taxon>Bacillales</taxon>
        <taxon>Anoxybacillaceae</taxon>
        <taxon>Anoxybacillus</taxon>
    </lineage>
</organism>
<proteinExistence type="predicted"/>
<keyword evidence="2" id="KW-1185">Reference proteome</keyword>
<dbReference type="RefSeq" id="WP_004890571.1">
    <property type="nucleotide sequence ID" value="NZ_CP021838.1"/>
</dbReference>
<dbReference type="OrthoDB" id="2696721at2"/>
<comment type="caution">
    <text evidence="1">The sequence shown here is derived from an EMBL/GenBank/DDBJ whole genome shotgun (WGS) entry which is preliminary data.</text>
</comment>
<dbReference type="InterPro" id="IPR020314">
    <property type="entry name" value="Uncharacterised_YpzA"/>
</dbReference>
<name>A0A178TIB0_9BACL</name>
<dbReference type="Proteomes" id="UP000078336">
    <property type="component" value="Unassembled WGS sequence"/>
</dbReference>
<dbReference type="AlphaFoldDB" id="A0A178TIB0"/>